<comment type="catalytic activity">
    <reaction evidence="1">
        <text>a uridine in RNA = a pseudouridine in RNA</text>
        <dbReference type="Rhea" id="RHEA:48348"/>
        <dbReference type="Rhea" id="RHEA-COMP:12068"/>
        <dbReference type="Rhea" id="RHEA-COMP:12069"/>
        <dbReference type="ChEBI" id="CHEBI:65314"/>
        <dbReference type="ChEBI" id="CHEBI:65315"/>
    </reaction>
</comment>
<dbReference type="KEGG" id="rch:RUM_07470"/>
<dbReference type="PATRIC" id="fig|213810.4.peg.639"/>
<dbReference type="InterPro" id="IPR002942">
    <property type="entry name" value="S4_RNA-bd"/>
</dbReference>
<evidence type="ECO:0000256" key="12">
    <source>
        <dbReference type="ARBA" id="ARBA00033053"/>
    </source>
</evidence>
<dbReference type="InterPro" id="IPR036986">
    <property type="entry name" value="S4_RNA-bd_sf"/>
</dbReference>
<keyword evidence="8 16" id="KW-0413">Isomerase</keyword>
<keyword evidence="17" id="KW-1185">Reference proteome</keyword>
<evidence type="ECO:0000256" key="3">
    <source>
        <dbReference type="ARBA" id="ARBA00002876"/>
    </source>
</evidence>
<comment type="function">
    <text evidence="3">Responsible for synthesis of pseudouridine from uracil at positions 955, 2504 and 2580 in 23S ribosomal RNA.</text>
</comment>
<dbReference type="EMBL" id="FP929052">
    <property type="protein sequence ID" value="CBL16943.1"/>
    <property type="molecule type" value="Genomic_DNA"/>
</dbReference>
<evidence type="ECO:0000256" key="10">
    <source>
        <dbReference type="ARBA" id="ARBA00031870"/>
    </source>
</evidence>
<evidence type="ECO:0000256" key="8">
    <source>
        <dbReference type="ARBA" id="ARBA00023235"/>
    </source>
</evidence>
<dbReference type="RefSeq" id="WP_015557850.1">
    <property type="nucleotide sequence ID" value="NC_021039.1"/>
</dbReference>
<dbReference type="Proteomes" id="UP000007054">
    <property type="component" value="Chromosome"/>
</dbReference>
<gene>
    <name evidence="16" type="ordered locus">RUM_07470</name>
</gene>
<comment type="catalytic activity">
    <reaction evidence="2">
        <text>uridine(955/2504/2580) in 23S rRNA = pseudouridine(955/2504/2580) in 23S rRNA</text>
        <dbReference type="Rhea" id="RHEA:42528"/>
        <dbReference type="Rhea" id="RHEA-COMP:10099"/>
        <dbReference type="Rhea" id="RHEA-COMP:10100"/>
        <dbReference type="ChEBI" id="CHEBI:65314"/>
        <dbReference type="ChEBI" id="CHEBI:65315"/>
        <dbReference type="EC" id="5.4.99.24"/>
    </reaction>
</comment>
<dbReference type="InterPro" id="IPR050188">
    <property type="entry name" value="RluA_PseudoU_synthase"/>
</dbReference>
<feature type="domain" description="RNA-binding S4" evidence="15">
    <location>
        <begin position="13"/>
        <end position="73"/>
    </location>
</feature>
<reference evidence="16" key="1">
    <citation type="submission" date="2010-03" db="EMBL/GenBank/DDBJ databases">
        <title>The genome sequence of Ruminococcus sp. 18P13.</title>
        <authorList>
            <consortium name="metaHIT consortium -- http://www.metahit.eu/"/>
            <person name="Pajon A."/>
            <person name="Turner K."/>
            <person name="Parkhill J."/>
            <person name="Bernalier A."/>
        </authorList>
    </citation>
    <scope>NUCLEOTIDE SEQUENCE [LARGE SCALE GENOMIC DNA]</scope>
    <source>
        <strain evidence="16">Type strain: 18P13</strain>
    </source>
</reference>
<evidence type="ECO:0000259" key="15">
    <source>
        <dbReference type="SMART" id="SM00363"/>
    </source>
</evidence>
<proteinExistence type="inferred from homology"/>
<dbReference type="HOGENOM" id="CLU_016902_1_0_9"/>
<evidence type="ECO:0000313" key="17">
    <source>
        <dbReference type="Proteomes" id="UP000007054"/>
    </source>
</evidence>
<dbReference type="Gene3D" id="3.10.290.10">
    <property type="entry name" value="RNA-binding S4 domain"/>
    <property type="match status" value="1"/>
</dbReference>
<evidence type="ECO:0000256" key="11">
    <source>
        <dbReference type="ARBA" id="ARBA00031975"/>
    </source>
</evidence>
<dbReference type="SMART" id="SM00363">
    <property type="entry name" value="S4"/>
    <property type="match status" value="1"/>
</dbReference>
<dbReference type="EC" id="5.4.99.24" evidence="5"/>
<accession>D4LBE8</accession>
<keyword evidence="14" id="KW-0694">RNA-binding</keyword>
<evidence type="ECO:0000313" key="16">
    <source>
        <dbReference type="EMBL" id="CBL16943.1"/>
    </source>
</evidence>
<dbReference type="InterPro" id="IPR020103">
    <property type="entry name" value="PsdUridine_synth_cat_dom_sf"/>
</dbReference>
<evidence type="ECO:0000256" key="6">
    <source>
        <dbReference type="ARBA" id="ARBA00017128"/>
    </source>
</evidence>
<name>D4LBE8_RUMC1</name>
<dbReference type="AlphaFoldDB" id="D4LBE8"/>
<reference evidence="16" key="2">
    <citation type="submission" date="2010-03" db="EMBL/GenBank/DDBJ databases">
        <authorList>
            <person name="Pajon A."/>
        </authorList>
    </citation>
    <scope>NUCLEOTIDE SEQUENCE</scope>
    <source>
        <strain evidence="16">Type strain: 18P13</strain>
    </source>
</reference>
<evidence type="ECO:0000256" key="1">
    <source>
        <dbReference type="ARBA" id="ARBA00000073"/>
    </source>
</evidence>
<dbReference type="PANTHER" id="PTHR21600">
    <property type="entry name" value="MITOCHONDRIAL RNA PSEUDOURIDINE SYNTHASE"/>
    <property type="match status" value="1"/>
</dbReference>
<dbReference type="GeneID" id="83155539"/>
<dbReference type="SUPFAM" id="SSF55120">
    <property type="entry name" value="Pseudouridine synthase"/>
    <property type="match status" value="1"/>
</dbReference>
<protein>
    <recommendedName>
        <fullName evidence="6">Ribosomal large subunit pseudouridine synthase C</fullName>
        <ecNumber evidence="5">5.4.99.24</ecNumber>
    </recommendedName>
    <alternativeName>
        <fullName evidence="9">23S rRNA pseudouridine(955/2504/2580) synthase</fullName>
    </alternativeName>
    <alternativeName>
        <fullName evidence="10">RNA pseudouridylate synthase</fullName>
    </alternativeName>
    <alternativeName>
        <fullName evidence="13">RNA-uridine isomerase</fullName>
    </alternativeName>
    <alternativeName>
        <fullName evidence="11">rRNA pseudouridylate synthase C</fullName>
    </alternativeName>
    <alternativeName>
        <fullName evidence="12">rRNA-uridine isomerase C</fullName>
    </alternativeName>
</protein>
<evidence type="ECO:0000256" key="14">
    <source>
        <dbReference type="PROSITE-ProRule" id="PRU00182"/>
    </source>
</evidence>
<dbReference type="Gene3D" id="3.30.2350.10">
    <property type="entry name" value="Pseudouridine synthase"/>
    <property type="match status" value="1"/>
</dbReference>
<dbReference type="PROSITE" id="PS50889">
    <property type="entry name" value="S4"/>
    <property type="match status" value="1"/>
</dbReference>
<evidence type="ECO:0000256" key="7">
    <source>
        <dbReference type="ARBA" id="ARBA00022552"/>
    </source>
</evidence>
<evidence type="ECO:0000256" key="5">
    <source>
        <dbReference type="ARBA" id="ARBA00012785"/>
    </source>
</evidence>
<dbReference type="Pfam" id="PF01479">
    <property type="entry name" value="S4"/>
    <property type="match status" value="1"/>
</dbReference>
<dbReference type="PANTHER" id="PTHR21600:SF92">
    <property type="entry name" value="RIBOSOMAL LARGE SUBUNIT PSEUDOURIDINE SYNTHASE C"/>
    <property type="match status" value="1"/>
</dbReference>
<sequence>MRQITIQQNDAGQRLDKFLAKSMPALPKGLMCKFIRTKHIKRNGKRCAISDRLEPGDVLTFFISDDFFPEHAPQQTPDFLKAPAKLDVVYEDTQVLILNKPVGLVVHADNGGTEDTLIHRVLHHLYQAGTYDPAGEQSFTPALCNRLDRNTGGLVIAAKTAAALRDVNELIRSRQLCKQYLCVTAALPPRQQDRVQAYHRKQPAGNLVEIRDAPAEGFAPIDTEYRVLAQEQGLSLVLVTLHTGRTHQIRAHLAHLGAPLLGDNKYGSVRANRRYRVFTQQLWAWRLGFPELDGALAPLSGRIVTAPEVPFVSAFFPGVQLPPPIT</sequence>
<keyword evidence="7" id="KW-0698">rRNA processing</keyword>
<dbReference type="GO" id="GO:0003723">
    <property type="term" value="F:RNA binding"/>
    <property type="evidence" value="ECO:0007669"/>
    <property type="project" value="UniProtKB-KW"/>
</dbReference>
<dbReference type="BioCyc" id="RCHA213810:RUM_RS03600-MONOMER"/>
<dbReference type="GO" id="GO:0000455">
    <property type="term" value="P:enzyme-directed rRNA pseudouridine synthesis"/>
    <property type="evidence" value="ECO:0007669"/>
    <property type="project" value="UniProtKB-ARBA"/>
</dbReference>
<dbReference type="CDD" id="cd00165">
    <property type="entry name" value="S4"/>
    <property type="match status" value="1"/>
</dbReference>
<evidence type="ECO:0000256" key="4">
    <source>
        <dbReference type="ARBA" id="ARBA00010876"/>
    </source>
</evidence>
<evidence type="ECO:0000256" key="13">
    <source>
        <dbReference type="ARBA" id="ARBA00033164"/>
    </source>
</evidence>
<dbReference type="Pfam" id="PF00849">
    <property type="entry name" value="PseudoU_synth_2"/>
    <property type="match status" value="1"/>
</dbReference>
<dbReference type="GO" id="GO:0120159">
    <property type="term" value="F:rRNA pseudouridine synthase activity"/>
    <property type="evidence" value="ECO:0007669"/>
    <property type="project" value="UniProtKB-ARBA"/>
</dbReference>
<evidence type="ECO:0000256" key="2">
    <source>
        <dbReference type="ARBA" id="ARBA00000381"/>
    </source>
</evidence>
<comment type="similarity">
    <text evidence="4">Belongs to the pseudouridine synthase RluA family.</text>
</comment>
<dbReference type="CDD" id="cd02869">
    <property type="entry name" value="PseudoU_synth_RluA_like"/>
    <property type="match status" value="1"/>
</dbReference>
<dbReference type="SUPFAM" id="SSF55174">
    <property type="entry name" value="Alpha-L RNA-binding motif"/>
    <property type="match status" value="1"/>
</dbReference>
<dbReference type="STRING" id="213810.RUM_07470"/>
<dbReference type="InterPro" id="IPR006145">
    <property type="entry name" value="PsdUridine_synth_RsuA/RluA"/>
</dbReference>
<evidence type="ECO:0000256" key="9">
    <source>
        <dbReference type="ARBA" id="ARBA00030705"/>
    </source>
</evidence>
<organism evidence="16 17">
    <name type="scientific">Ruminococcus champanellensis (strain DSM 18848 / JCM 17042 / KCTC 15320 / 18P13)</name>
    <dbReference type="NCBI Taxonomy" id="213810"/>
    <lineage>
        <taxon>Bacteria</taxon>
        <taxon>Bacillati</taxon>
        <taxon>Bacillota</taxon>
        <taxon>Clostridia</taxon>
        <taxon>Eubacteriales</taxon>
        <taxon>Oscillospiraceae</taxon>
        <taxon>Ruminococcus</taxon>
    </lineage>
</organism>